<evidence type="ECO:0000256" key="4">
    <source>
        <dbReference type="ARBA" id="ARBA00022989"/>
    </source>
</evidence>
<evidence type="ECO:0000256" key="5">
    <source>
        <dbReference type="ARBA" id="ARBA00023136"/>
    </source>
</evidence>
<dbReference type="EMBL" id="SLUI01000015">
    <property type="protein sequence ID" value="TCL34522.1"/>
    <property type="molecule type" value="Genomic_DNA"/>
</dbReference>
<proteinExistence type="inferred from homology"/>
<dbReference type="AlphaFoldDB" id="A0A4R1PS63"/>
<organism evidence="7 8">
    <name type="scientific">Anaerospora hongkongensis</name>
    <dbReference type="NCBI Taxonomy" id="244830"/>
    <lineage>
        <taxon>Bacteria</taxon>
        <taxon>Bacillati</taxon>
        <taxon>Bacillota</taxon>
        <taxon>Negativicutes</taxon>
        <taxon>Selenomonadales</taxon>
        <taxon>Sporomusaceae</taxon>
        <taxon>Anaerospora</taxon>
    </lineage>
</organism>
<protein>
    <recommendedName>
        <fullName evidence="6">Probable membrane transporter protein</fullName>
    </recommendedName>
</protein>
<keyword evidence="3 6" id="KW-0812">Transmembrane</keyword>
<feature type="transmembrane region" description="Helical" evidence="6">
    <location>
        <begin position="71"/>
        <end position="91"/>
    </location>
</feature>
<dbReference type="InterPro" id="IPR051598">
    <property type="entry name" value="TSUP/Inactive_protease-like"/>
</dbReference>
<keyword evidence="5 6" id="KW-0472">Membrane</keyword>
<feature type="transmembrane region" description="Helical" evidence="6">
    <location>
        <begin position="98"/>
        <end position="116"/>
    </location>
</feature>
<gene>
    <name evidence="7" type="ORF">EV210_115114</name>
</gene>
<sequence length="117" mass="12032">MKVIKMLLIGVGAGLASGLLGIGGAIIMVPGMVYILGLSQHMANATSLAVVIPSAVVSAAVYQSFGQLDTTLAALFAAGGMAGAYLGAALLPRVQPEHLRRIFSVLTFALAVRMWFS</sequence>
<dbReference type="PANTHER" id="PTHR43701:SF2">
    <property type="entry name" value="MEMBRANE TRANSPORTER PROTEIN YJNA-RELATED"/>
    <property type="match status" value="1"/>
</dbReference>
<dbReference type="Pfam" id="PF01925">
    <property type="entry name" value="TauE"/>
    <property type="match status" value="1"/>
</dbReference>
<feature type="transmembrane region" description="Helical" evidence="6">
    <location>
        <begin position="6"/>
        <end position="36"/>
    </location>
</feature>
<dbReference type="InterPro" id="IPR002781">
    <property type="entry name" value="TM_pro_TauE-like"/>
</dbReference>
<dbReference type="PANTHER" id="PTHR43701">
    <property type="entry name" value="MEMBRANE TRANSPORTER PROTEIN MJ0441-RELATED"/>
    <property type="match status" value="1"/>
</dbReference>
<keyword evidence="8" id="KW-1185">Reference proteome</keyword>
<comment type="subcellular location">
    <subcellularLocation>
        <location evidence="6">Cell membrane</location>
        <topology evidence="6">Multi-pass membrane protein</topology>
    </subcellularLocation>
    <subcellularLocation>
        <location evidence="1">Membrane</location>
        <topology evidence="1">Multi-pass membrane protein</topology>
    </subcellularLocation>
</comment>
<evidence type="ECO:0000313" key="7">
    <source>
        <dbReference type="EMBL" id="TCL34522.1"/>
    </source>
</evidence>
<evidence type="ECO:0000256" key="1">
    <source>
        <dbReference type="ARBA" id="ARBA00004141"/>
    </source>
</evidence>
<comment type="caution">
    <text evidence="7">The sequence shown here is derived from an EMBL/GenBank/DDBJ whole genome shotgun (WGS) entry which is preliminary data.</text>
</comment>
<dbReference type="RefSeq" id="WP_165898972.1">
    <property type="nucleotide sequence ID" value="NZ_DALYTA010000020.1"/>
</dbReference>
<reference evidence="7 8" key="1">
    <citation type="submission" date="2019-03" db="EMBL/GenBank/DDBJ databases">
        <title>Genomic Encyclopedia of Type Strains, Phase IV (KMG-IV): sequencing the most valuable type-strain genomes for metagenomic binning, comparative biology and taxonomic classification.</title>
        <authorList>
            <person name="Goeker M."/>
        </authorList>
    </citation>
    <scope>NUCLEOTIDE SEQUENCE [LARGE SCALE GENOMIC DNA]</scope>
    <source>
        <strain evidence="7 8">DSM 15969</strain>
    </source>
</reference>
<evidence type="ECO:0000256" key="3">
    <source>
        <dbReference type="ARBA" id="ARBA00022692"/>
    </source>
</evidence>
<comment type="similarity">
    <text evidence="2 6">Belongs to the 4-toluene sulfonate uptake permease (TSUP) (TC 2.A.102) family.</text>
</comment>
<dbReference type="Proteomes" id="UP000295063">
    <property type="component" value="Unassembled WGS sequence"/>
</dbReference>
<accession>A0A4R1PS63</accession>
<evidence type="ECO:0000256" key="6">
    <source>
        <dbReference type="RuleBase" id="RU363041"/>
    </source>
</evidence>
<keyword evidence="4 6" id="KW-1133">Transmembrane helix</keyword>
<evidence type="ECO:0000313" key="8">
    <source>
        <dbReference type="Proteomes" id="UP000295063"/>
    </source>
</evidence>
<keyword evidence="6" id="KW-1003">Cell membrane</keyword>
<name>A0A4R1PS63_9FIRM</name>
<dbReference type="GO" id="GO:0005886">
    <property type="term" value="C:plasma membrane"/>
    <property type="evidence" value="ECO:0007669"/>
    <property type="project" value="UniProtKB-SubCell"/>
</dbReference>
<evidence type="ECO:0000256" key="2">
    <source>
        <dbReference type="ARBA" id="ARBA00009142"/>
    </source>
</evidence>